<sequence length="84" mass="9268">MIPLFSELEFRFRFAEERIVPRFHLEGIAPGVRIAIFALTASDAAGESRGDWLMDALVGDASWVTVEPPLRVGPGRGFVAVPRE</sequence>
<dbReference type="EMBL" id="LR586016">
    <property type="protein sequence ID" value="VIP01273.1"/>
    <property type="molecule type" value="Genomic_DNA"/>
</dbReference>
<reference evidence="1" key="1">
    <citation type="submission" date="2019-04" db="EMBL/GenBank/DDBJ databases">
        <authorList>
            <consortium name="Science for Life Laboratories"/>
        </authorList>
    </citation>
    <scope>NUCLEOTIDE SEQUENCE</scope>
    <source>
        <strain evidence="1">MBLW1</strain>
    </source>
</reference>
<evidence type="ECO:0000313" key="1">
    <source>
        <dbReference type="EMBL" id="VIP01273.1"/>
    </source>
</evidence>
<protein>
    <submittedName>
        <fullName evidence="1">Uncharacterized protein</fullName>
    </submittedName>
</protein>
<dbReference type="KEGG" id="tim:GMBLW1_26870"/>
<gene>
    <name evidence="1" type="ORF">GMBLW1_26870</name>
</gene>
<evidence type="ECO:0000313" key="2">
    <source>
        <dbReference type="Proteomes" id="UP000464378"/>
    </source>
</evidence>
<name>A0A6C2YJI1_9BACT</name>
<dbReference type="RefSeq" id="WP_162656496.1">
    <property type="nucleotide sequence ID" value="NZ_LR593887.1"/>
</dbReference>
<dbReference type="Proteomes" id="UP000464378">
    <property type="component" value="Chromosome"/>
</dbReference>
<accession>A0A6C2YJI1</accession>
<dbReference type="AlphaFoldDB" id="A0A6C2YJI1"/>
<proteinExistence type="predicted"/>
<dbReference type="EMBL" id="LR593887">
    <property type="protein sequence ID" value="VTR97972.1"/>
    <property type="molecule type" value="Genomic_DNA"/>
</dbReference>
<dbReference type="InParanoid" id="A0A6C2YJI1"/>
<organism evidence="1">
    <name type="scientific">Tuwongella immobilis</name>
    <dbReference type="NCBI Taxonomy" id="692036"/>
    <lineage>
        <taxon>Bacteria</taxon>
        <taxon>Pseudomonadati</taxon>
        <taxon>Planctomycetota</taxon>
        <taxon>Planctomycetia</taxon>
        <taxon>Gemmatales</taxon>
        <taxon>Gemmataceae</taxon>
        <taxon>Tuwongella</taxon>
    </lineage>
</organism>
<keyword evidence="2" id="KW-1185">Reference proteome</keyword>